<gene>
    <name evidence="2" type="ORF">SAMN04489796_10387</name>
</gene>
<organism evidence="2 3">
    <name type="scientific">Winogradskyella thalassocola</name>
    <dbReference type="NCBI Taxonomy" id="262004"/>
    <lineage>
        <taxon>Bacteria</taxon>
        <taxon>Pseudomonadati</taxon>
        <taxon>Bacteroidota</taxon>
        <taxon>Flavobacteriia</taxon>
        <taxon>Flavobacteriales</taxon>
        <taxon>Flavobacteriaceae</taxon>
        <taxon>Winogradskyella</taxon>
    </lineage>
</organism>
<keyword evidence="1" id="KW-0732">Signal</keyword>
<dbReference type="STRING" id="262004.SAMN04489796_10387"/>
<dbReference type="RefSeq" id="WP_092467398.1">
    <property type="nucleotide sequence ID" value="NZ_FNCZ01000003.1"/>
</dbReference>
<feature type="chain" id="PRO_5011758583" evidence="1">
    <location>
        <begin position="25"/>
        <end position="197"/>
    </location>
</feature>
<sequence>MTSKINLSIFVLLGFLAFNTKALAQDENLDLFNQQLFFYSNLDYDFYDGEITMKNNETINGFVSLNHIDNQQYAVILSTEDGCIYIPNEDVSSVTLFDINKGETTATKFVAIEGYDKLFRELYIKDEDSAIYDLLEAPYDSKIINDVYIKENNTLVSIDDFWTSGPKKDIINYINERDNTDFKRKDFKSLNTLFAKL</sequence>
<feature type="signal peptide" evidence="1">
    <location>
        <begin position="1"/>
        <end position="24"/>
    </location>
</feature>
<evidence type="ECO:0000313" key="3">
    <source>
        <dbReference type="Proteomes" id="UP000199492"/>
    </source>
</evidence>
<dbReference type="Proteomes" id="UP000199492">
    <property type="component" value="Unassembled WGS sequence"/>
</dbReference>
<evidence type="ECO:0000256" key="1">
    <source>
        <dbReference type="SAM" id="SignalP"/>
    </source>
</evidence>
<reference evidence="3" key="1">
    <citation type="submission" date="2016-10" db="EMBL/GenBank/DDBJ databases">
        <authorList>
            <person name="Varghese N."/>
            <person name="Submissions S."/>
        </authorList>
    </citation>
    <scope>NUCLEOTIDE SEQUENCE [LARGE SCALE GENOMIC DNA]</scope>
    <source>
        <strain evidence="3">DSM 15363</strain>
    </source>
</reference>
<proteinExistence type="predicted"/>
<evidence type="ECO:0000313" key="2">
    <source>
        <dbReference type="EMBL" id="SDH50936.1"/>
    </source>
</evidence>
<keyword evidence="3" id="KW-1185">Reference proteome</keyword>
<dbReference type="EMBL" id="FNCZ01000003">
    <property type="protein sequence ID" value="SDH50936.1"/>
    <property type="molecule type" value="Genomic_DNA"/>
</dbReference>
<dbReference type="AlphaFoldDB" id="A0A1G8CZJ4"/>
<protein>
    <submittedName>
        <fullName evidence="2">Uncharacterized protein</fullName>
    </submittedName>
</protein>
<accession>A0A1G8CZJ4</accession>
<name>A0A1G8CZJ4_9FLAO</name>
<dbReference type="OrthoDB" id="1422448at2"/>